<protein>
    <submittedName>
        <fullName evidence="2">Uncharacterized protein</fullName>
    </submittedName>
</protein>
<keyword evidence="3" id="KW-1185">Reference proteome</keyword>
<accession>F9XMD5</accession>
<dbReference type="RefSeq" id="XP_003848488.1">
    <property type="nucleotide sequence ID" value="XM_003848440.1"/>
</dbReference>
<feature type="compositionally biased region" description="Polar residues" evidence="1">
    <location>
        <begin position="22"/>
        <end position="44"/>
    </location>
</feature>
<reference evidence="2 3" key="1">
    <citation type="journal article" date="2011" name="PLoS Genet.">
        <title>Finished genome of the fungal wheat pathogen Mycosphaerella graminicola reveals dispensome structure, chromosome plasticity, and stealth pathogenesis.</title>
        <authorList>
            <person name="Goodwin S.B."/>
            <person name="Ben M'barek S."/>
            <person name="Dhillon B."/>
            <person name="Wittenberg A.H.J."/>
            <person name="Crane C.F."/>
            <person name="Hane J.K."/>
            <person name="Foster A.J."/>
            <person name="Van der Lee T.A.J."/>
            <person name="Grimwood J."/>
            <person name="Aerts A."/>
            <person name="Antoniw J."/>
            <person name="Bailey A."/>
            <person name="Bluhm B."/>
            <person name="Bowler J."/>
            <person name="Bristow J."/>
            <person name="van der Burgt A."/>
            <person name="Canto-Canche B."/>
            <person name="Churchill A.C.L."/>
            <person name="Conde-Ferraez L."/>
            <person name="Cools H.J."/>
            <person name="Coutinho P.M."/>
            <person name="Csukai M."/>
            <person name="Dehal P."/>
            <person name="De Wit P."/>
            <person name="Donzelli B."/>
            <person name="van de Geest H.C."/>
            <person name="van Ham R.C.H.J."/>
            <person name="Hammond-Kosack K.E."/>
            <person name="Henrissat B."/>
            <person name="Kilian A."/>
            <person name="Kobayashi A.K."/>
            <person name="Koopmann E."/>
            <person name="Kourmpetis Y."/>
            <person name="Kuzniar A."/>
            <person name="Lindquist E."/>
            <person name="Lombard V."/>
            <person name="Maliepaard C."/>
            <person name="Martins N."/>
            <person name="Mehrabi R."/>
            <person name="Nap J.P.H."/>
            <person name="Ponomarenko A."/>
            <person name="Rudd J.J."/>
            <person name="Salamov A."/>
            <person name="Schmutz J."/>
            <person name="Schouten H.J."/>
            <person name="Shapiro H."/>
            <person name="Stergiopoulos I."/>
            <person name="Torriani S.F.F."/>
            <person name="Tu H."/>
            <person name="de Vries R.P."/>
            <person name="Waalwijk C."/>
            <person name="Ware S.B."/>
            <person name="Wiebenga A."/>
            <person name="Zwiers L.-H."/>
            <person name="Oliver R.P."/>
            <person name="Grigoriev I.V."/>
            <person name="Kema G.H.J."/>
        </authorList>
    </citation>
    <scope>NUCLEOTIDE SEQUENCE [LARGE SCALE GENOMIC DNA]</scope>
    <source>
        <strain evidence="3">CBS 115943 / IPO323</strain>
    </source>
</reference>
<evidence type="ECO:0000313" key="3">
    <source>
        <dbReference type="Proteomes" id="UP000008062"/>
    </source>
</evidence>
<proteinExistence type="predicted"/>
<dbReference type="EMBL" id="CM001206">
    <property type="protein sequence ID" value="EGP83464.1"/>
    <property type="molecule type" value="Genomic_DNA"/>
</dbReference>
<name>F9XMD5_ZYMTI</name>
<dbReference type="GeneID" id="13396212"/>
<dbReference type="HOGENOM" id="CLU_1939765_0_0_1"/>
<feature type="region of interest" description="Disordered" evidence="1">
    <location>
        <begin position="1"/>
        <end position="130"/>
    </location>
</feature>
<dbReference type="AlphaFoldDB" id="F9XMD5"/>
<evidence type="ECO:0000256" key="1">
    <source>
        <dbReference type="SAM" id="MobiDB-lite"/>
    </source>
</evidence>
<feature type="compositionally biased region" description="Basic and acidic residues" evidence="1">
    <location>
        <begin position="57"/>
        <end position="68"/>
    </location>
</feature>
<dbReference type="InParanoid" id="F9XMD5"/>
<feature type="compositionally biased region" description="Basic and acidic residues" evidence="1">
    <location>
        <begin position="92"/>
        <end position="102"/>
    </location>
</feature>
<dbReference type="Proteomes" id="UP000008062">
    <property type="component" value="Chromosome 11"/>
</dbReference>
<dbReference type="KEGG" id="ztr:MYCGRDRAFT_96867"/>
<organism evidence="2 3">
    <name type="scientific">Zymoseptoria tritici (strain CBS 115943 / IPO323)</name>
    <name type="common">Speckled leaf blotch fungus</name>
    <name type="synonym">Septoria tritici</name>
    <dbReference type="NCBI Taxonomy" id="336722"/>
    <lineage>
        <taxon>Eukaryota</taxon>
        <taxon>Fungi</taxon>
        <taxon>Dikarya</taxon>
        <taxon>Ascomycota</taxon>
        <taxon>Pezizomycotina</taxon>
        <taxon>Dothideomycetes</taxon>
        <taxon>Dothideomycetidae</taxon>
        <taxon>Mycosphaerellales</taxon>
        <taxon>Mycosphaerellaceae</taxon>
        <taxon>Zymoseptoria</taxon>
    </lineage>
</organism>
<evidence type="ECO:0000313" key="2">
    <source>
        <dbReference type="EMBL" id="EGP83464.1"/>
    </source>
</evidence>
<gene>
    <name evidence="2" type="ORF">MYCGRDRAFT_96867</name>
</gene>
<sequence>MHKSHVMHNAKGGVDPRDRRGSSNSSFEQTFAPSGTDNSMIGNENNDEKKRKRTDRRRCYLTREKSGPRETACPGNRIESSTATSLACGLESHPRAGEERHIMPTIVSPVDRQSRQCQDHAGSTAMSIRR</sequence>